<dbReference type="EMBL" id="GL385397">
    <property type="protein sequence ID" value="EJT75972.1"/>
    <property type="molecule type" value="Genomic_DNA"/>
</dbReference>
<dbReference type="VEuPathDB" id="FungiDB:GGTG_05897"/>
<accession>J3NX90</accession>
<reference evidence="1" key="2">
    <citation type="submission" date="2010-07" db="EMBL/GenBank/DDBJ databases">
        <authorList>
            <consortium name="The Broad Institute Genome Sequencing Platform"/>
            <consortium name="Broad Institute Genome Sequencing Center for Infectious Disease"/>
            <person name="Ma L.-J."/>
            <person name="Dead R."/>
            <person name="Young S."/>
            <person name="Zeng Q."/>
            <person name="Koehrsen M."/>
            <person name="Alvarado L."/>
            <person name="Berlin A."/>
            <person name="Chapman S.B."/>
            <person name="Chen Z."/>
            <person name="Freedman E."/>
            <person name="Gellesch M."/>
            <person name="Goldberg J."/>
            <person name="Griggs A."/>
            <person name="Gujja S."/>
            <person name="Heilman E.R."/>
            <person name="Heiman D."/>
            <person name="Hepburn T."/>
            <person name="Howarth C."/>
            <person name="Jen D."/>
            <person name="Larson L."/>
            <person name="Mehta T."/>
            <person name="Neiman D."/>
            <person name="Pearson M."/>
            <person name="Roberts A."/>
            <person name="Saif S."/>
            <person name="Shea T."/>
            <person name="Shenoy N."/>
            <person name="Sisk P."/>
            <person name="Stolte C."/>
            <person name="Sykes S."/>
            <person name="Walk T."/>
            <person name="White J."/>
            <person name="Yandava C."/>
            <person name="Haas B."/>
            <person name="Nusbaum C."/>
            <person name="Birren B."/>
        </authorList>
    </citation>
    <scope>NUCLEOTIDE SEQUENCE</scope>
    <source>
        <strain evidence="1">R3-111a-1</strain>
    </source>
</reference>
<dbReference type="EnsemblFungi" id="EJT75972">
    <property type="protein sequence ID" value="EJT75972"/>
    <property type="gene ID" value="GGTG_05897"/>
</dbReference>
<dbReference type="RefSeq" id="XP_009221972.1">
    <property type="nucleotide sequence ID" value="XM_009223708.1"/>
</dbReference>
<evidence type="ECO:0000313" key="3">
    <source>
        <dbReference type="Proteomes" id="UP000006039"/>
    </source>
</evidence>
<reference evidence="2" key="4">
    <citation type="journal article" date="2015" name="G3 (Bethesda)">
        <title>Genome sequences of three phytopathogenic species of the Magnaporthaceae family of fungi.</title>
        <authorList>
            <person name="Okagaki L.H."/>
            <person name="Nunes C.C."/>
            <person name="Sailsbery J."/>
            <person name="Clay B."/>
            <person name="Brown D."/>
            <person name="John T."/>
            <person name="Oh Y."/>
            <person name="Young N."/>
            <person name="Fitzgerald M."/>
            <person name="Haas B.J."/>
            <person name="Zeng Q."/>
            <person name="Young S."/>
            <person name="Adiconis X."/>
            <person name="Fan L."/>
            <person name="Levin J.Z."/>
            <person name="Mitchell T.K."/>
            <person name="Okubara P.A."/>
            <person name="Farman M.L."/>
            <person name="Kohn L.M."/>
            <person name="Birren B."/>
            <person name="Ma L.-J."/>
            <person name="Dean R.A."/>
        </authorList>
    </citation>
    <scope>NUCLEOTIDE SEQUENCE</scope>
    <source>
        <strain evidence="2">R3-111a-1</strain>
    </source>
</reference>
<dbReference type="GeneID" id="20346355"/>
<sequence>MTTGSVAPYGNTVSERPLPPSLWARLLNLWRESFVGDGRAEMCWRVGGAAATLNRGRGCPLLGRATLSNIYARPGGDVGLSTKEDQSHKVPQGDAQMWEHSIDRIGPADQQLGSLGLGRVASGFSFMHTGTRGCLAWAARANRARRHQSAGREGFGQLTIAWCREC</sequence>
<protein>
    <submittedName>
        <fullName evidence="1 2">Uncharacterized protein</fullName>
    </submittedName>
</protein>
<keyword evidence="3" id="KW-1185">Reference proteome</keyword>
<reference evidence="3" key="1">
    <citation type="submission" date="2010-07" db="EMBL/GenBank/DDBJ databases">
        <title>The genome sequence of Gaeumannomyces graminis var. tritici strain R3-111a-1.</title>
        <authorList>
            <consortium name="The Broad Institute Genome Sequencing Platform"/>
            <person name="Ma L.-J."/>
            <person name="Dead R."/>
            <person name="Young S."/>
            <person name="Zeng Q."/>
            <person name="Koehrsen M."/>
            <person name="Alvarado L."/>
            <person name="Berlin A."/>
            <person name="Chapman S.B."/>
            <person name="Chen Z."/>
            <person name="Freedman E."/>
            <person name="Gellesch M."/>
            <person name="Goldberg J."/>
            <person name="Griggs A."/>
            <person name="Gujja S."/>
            <person name="Heilman E.R."/>
            <person name="Heiman D."/>
            <person name="Hepburn T."/>
            <person name="Howarth C."/>
            <person name="Jen D."/>
            <person name="Larson L."/>
            <person name="Mehta T."/>
            <person name="Neiman D."/>
            <person name="Pearson M."/>
            <person name="Roberts A."/>
            <person name="Saif S."/>
            <person name="Shea T."/>
            <person name="Shenoy N."/>
            <person name="Sisk P."/>
            <person name="Stolte C."/>
            <person name="Sykes S."/>
            <person name="Walk T."/>
            <person name="White J."/>
            <person name="Yandava C."/>
            <person name="Haas B."/>
            <person name="Nusbaum C."/>
            <person name="Birren B."/>
        </authorList>
    </citation>
    <scope>NUCLEOTIDE SEQUENCE [LARGE SCALE GENOMIC DNA]</scope>
    <source>
        <strain evidence="3">R3-111a-1</strain>
    </source>
</reference>
<evidence type="ECO:0000313" key="2">
    <source>
        <dbReference type="EnsemblFungi" id="EJT75972"/>
    </source>
</evidence>
<reference evidence="2" key="5">
    <citation type="submission" date="2018-04" db="UniProtKB">
        <authorList>
            <consortium name="EnsemblFungi"/>
        </authorList>
    </citation>
    <scope>IDENTIFICATION</scope>
    <source>
        <strain evidence="2">R3-111a-1</strain>
    </source>
</reference>
<dbReference type="HOGENOM" id="CLU_1602822_0_0_1"/>
<dbReference type="AlphaFoldDB" id="J3NX90"/>
<evidence type="ECO:0000313" key="1">
    <source>
        <dbReference type="EMBL" id="EJT75972.1"/>
    </source>
</evidence>
<organism evidence="1">
    <name type="scientific">Gaeumannomyces tritici (strain R3-111a-1)</name>
    <name type="common">Wheat and barley take-all root rot fungus</name>
    <name type="synonym">Gaeumannomyces graminis var. tritici</name>
    <dbReference type="NCBI Taxonomy" id="644352"/>
    <lineage>
        <taxon>Eukaryota</taxon>
        <taxon>Fungi</taxon>
        <taxon>Dikarya</taxon>
        <taxon>Ascomycota</taxon>
        <taxon>Pezizomycotina</taxon>
        <taxon>Sordariomycetes</taxon>
        <taxon>Sordariomycetidae</taxon>
        <taxon>Magnaporthales</taxon>
        <taxon>Magnaporthaceae</taxon>
        <taxon>Gaeumannomyces</taxon>
    </lineage>
</organism>
<proteinExistence type="predicted"/>
<name>J3NX90_GAET3</name>
<reference evidence="1" key="3">
    <citation type="submission" date="2010-09" db="EMBL/GenBank/DDBJ databases">
        <title>Annotation of Gaeumannomyces graminis var. tritici R3-111a-1.</title>
        <authorList>
            <consortium name="The Broad Institute Genome Sequencing Platform"/>
            <person name="Ma L.-J."/>
            <person name="Dead R."/>
            <person name="Young S.K."/>
            <person name="Zeng Q."/>
            <person name="Gargeya S."/>
            <person name="Fitzgerald M."/>
            <person name="Haas B."/>
            <person name="Abouelleil A."/>
            <person name="Alvarado L."/>
            <person name="Arachchi H.M."/>
            <person name="Berlin A."/>
            <person name="Brown A."/>
            <person name="Chapman S.B."/>
            <person name="Chen Z."/>
            <person name="Dunbar C."/>
            <person name="Freedman E."/>
            <person name="Gearin G."/>
            <person name="Gellesch M."/>
            <person name="Goldberg J."/>
            <person name="Griggs A."/>
            <person name="Gujja S."/>
            <person name="Heiman D."/>
            <person name="Howarth C."/>
            <person name="Larson L."/>
            <person name="Lui A."/>
            <person name="MacDonald P.J.P."/>
            <person name="Mehta T."/>
            <person name="Montmayeur A."/>
            <person name="Murphy C."/>
            <person name="Neiman D."/>
            <person name="Pearson M."/>
            <person name="Priest M."/>
            <person name="Roberts A."/>
            <person name="Saif S."/>
            <person name="Shea T."/>
            <person name="Shenoy N."/>
            <person name="Sisk P."/>
            <person name="Stolte C."/>
            <person name="Sykes S."/>
            <person name="Yandava C."/>
            <person name="Wortman J."/>
            <person name="Nusbaum C."/>
            <person name="Birren B."/>
        </authorList>
    </citation>
    <scope>NUCLEOTIDE SEQUENCE</scope>
    <source>
        <strain evidence="1">R3-111a-1</strain>
    </source>
</reference>
<dbReference type="Proteomes" id="UP000006039">
    <property type="component" value="Unassembled WGS sequence"/>
</dbReference>
<gene>
    <name evidence="2" type="primary">20346355</name>
    <name evidence="1" type="ORF">GGTG_05897</name>
</gene>